<dbReference type="FunFam" id="1.20.1280.290:FF:000001">
    <property type="entry name" value="Bidirectional sugar transporter SWEET"/>
    <property type="match status" value="1"/>
</dbReference>
<evidence type="ECO:0000256" key="9">
    <source>
        <dbReference type="SAM" id="Phobius"/>
    </source>
</evidence>
<dbReference type="Gene3D" id="1.20.1280.290">
    <property type="match status" value="1"/>
</dbReference>
<evidence type="ECO:0000256" key="6">
    <source>
        <dbReference type="ARBA" id="ARBA00022737"/>
    </source>
</evidence>
<dbReference type="Proteomes" id="UP000428333">
    <property type="component" value="Linkage Group LG05"/>
</dbReference>
<dbReference type="EMBL" id="QEFC01001221">
    <property type="protein sequence ID" value="KAE9458967.1"/>
    <property type="molecule type" value="Genomic_DNA"/>
</dbReference>
<feature type="transmembrane region" description="Helical" evidence="9">
    <location>
        <begin position="6"/>
        <end position="27"/>
    </location>
</feature>
<organism evidence="10 11">
    <name type="scientific">Rhododendron williamsianum</name>
    <dbReference type="NCBI Taxonomy" id="262921"/>
    <lineage>
        <taxon>Eukaryota</taxon>
        <taxon>Viridiplantae</taxon>
        <taxon>Streptophyta</taxon>
        <taxon>Embryophyta</taxon>
        <taxon>Tracheophyta</taxon>
        <taxon>Spermatophyta</taxon>
        <taxon>Magnoliopsida</taxon>
        <taxon>eudicotyledons</taxon>
        <taxon>Gunneridae</taxon>
        <taxon>Pentapetalae</taxon>
        <taxon>asterids</taxon>
        <taxon>Ericales</taxon>
        <taxon>Ericaceae</taxon>
        <taxon>Ericoideae</taxon>
        <taxon>Rhodoreae</taxon>
        <taxon>Rhododendron</taxon>
    </lineage>
</organism>
<dbReference type="PANTHER" id="PTHR10791:SF116">
    <property type="entry name" value="BIDIRECTIONAL SUGAR TRANSPORTER SWEET"/>
    <property type="match status" value="1"/>
</dbReference>
<feature type="transmembrane region" description="Helical" evidence="9">
    <location>
        <begin position="65"/>
        <end position="86"/>
    </location>
</feature>
<comment type="similarity">
    <text evidence="2">Belongs to the SWEET sugar transporter family.</text>
</comment>
<dbReference type="GO" id="GO:0012505">
    <property type="term" value="C:endomembrane system"/>
    <property type="evidence" value="ECO:0007669"/>
    <property type="project" value="UniProtKB-SubCell"/>
</dbReference>
<keyword evidence="6" id="KW-0677">Repeat</keyword>
<feature type="transmembrane region" description="Helical" evidence="9">
    <location>
        <begin position="39"/>
        <end position="59"/>
    </location>
</feature>
<evidence type="ECO:0000256" key="8">
    <source>
        <dbReference type="ARBA" id="ARBA00023136"/>
    </source>
</evidence>
<name>A0A6A4LX08_9ERIC</name>
<evidence type="ECO:0000256" key="1">
    <source>
        <dbReference type="ARBA" id="ARBA00004127"/>
    </source>
</evidence>
<dbReference type="InterPro" id="IPR004316">
    <property type="entry name" value="SWEET_rpt"/>
</dbReference>
<keyword evidence="11" id="KW-1185">Reference proteome</keyword>
<proteinExistence type="inferred from homology"/>
<dbReference type="AlphaFoldDB" id="A0A6A4LX08"/>
<evidence type="ECO:0000313" key="11">
    <source>
        <dbReference type="Proteomes" id="UP000428333"/>
    </source>
</evidence>
<protein>
    <recommendedName>
        <fullName evidence="12">Bidirectional sugar transporter SWEET</fullName>
    </recommendedName>
</protein>
<evidence type="ECO:0000256" key="5">
    <source>
        <dbReference type="ARBA" id="ARBA00022692"/>
    </source>
</evidence>
<comment type="caution">
    <text evidence="10">The sequence shown here is derived from an EMBL/GenBank/DDBJ whole genome shotgun (WGS) entry which is preliminary data.</text>
</comment>
<keyword evidence="5 9" id="KW-0812">Transmembrane</keyword>
<evidence type="ECO:0000256" key="2">
    <source>
        <dbReference type="ARBA" id="ARBA00007809"/>
    </source>
</evidence>
<evidence type="ECO:0000256" key="7">
    <source>
        <dbReference type="ARBA" id="ARBA00022989"/>
    </source>
</evidence>
<evidence type="ECO:0000256" key="4">
    <source>
        <dbReference type="ARBA" id="ARBA00022597"/>
    </source>
</evidence>
<comment type="subcellular location">
    <subcellularLocation>
        <location evidence="1">Endomembrane system</location>
        <topology evidence="1">Multi-pass membrane protein</topology>
    </subcellularLocation>
</comment>
<gene>
    <name evidence="10" type="ORF">C3L33_09131</name>
</gene>
<dbReference type="OrthoDB" id="409725at2759"/>
<dbReference type="PANTHER" id="PTHR10791">
    <property type="entry name" value="RAG1-ACTIVATING PROTEIN 1"/>
    <property type="match status" value="1"/>
</dbReference>
<dbReference type="GO" id="GO:0051119">
    <property type="term" value="F:sugar transmembrane transporter activity"/>
    <property type="evidence" value="ECO:0007669"/>
    <property type="project" value="InterPro"/>
</dbReference>
<dbReference type="InterPro" id="IPR047664">
    <property type="entry name" value="SWEET"/>
</dbReference>
<keyword evidence="8 9" id="KW-0472">Membrane</keyword>
<feature type="non-terminal residue" evidence="10">
    <location>
        <position position="1"/>
    </location>
</feature>
<accession>A0A6A4LX08</accession>
<keyword evidence="4" id="KW-0762">Sugar transport</keyword>
<evidence type="ECO:0000256" key="3">
    <source>
        <dbReference type="ARBA" id="ARBA00022448"/>
    </source>
</evidence>
<evidence type="ECO:0008006" key="12">
    <source>
        <dbReference type="Google" id="ProtNLM"/>
    </source>
</evidence>
<feature type="transmembrane region" description="Helical" evidence="9">
    <location>
        <begin position="98"/>
        <end position="120"/>
    </location>
</feature>
<dbReference type="Pfam" id="PF03083">
    <property type="entry name" value="MtN3_slv"/>
    <property type="match status" value="1"/>
</dbReference>
<feature type="transmembrane region" description="Helical" evidence="9">
    <location>
        <begin position="145"/>
        <end position="168"/>
    </location>
</feature>
<evidence type="ECO:0000313" key="10">
    <source>
        <dbReference type="EMBL" id="KAE9458967.1"/>
    </source>
</evidence>
<keyword evidence="3" id="KW-0813">Transport</keyword>
<keyword evidence="7 9" id="KW-1133">Transmembrane helix</keyword>
<dbReference type="GO" id="GO:0016020">
    <property type="term" value="C:membrane"/>
    <property type="evidence" value="ECO:0007669"/>
    <property type="project" value="InterPro"/>
</dbReference>
<sequence>MESLSFYVGVTGNVISVLLYLSPLGTFRRIVKHRSTEEFESFPYISTLLSSTLWTYYGITKPGSYLVATVNGFGAVVQVIYLSLFLAFAPPRIKANTAILAGILDVGFAVAAILVTHFFVRGDLRIDMIGFLCAGLNIVMYGSPLAAMVPNATGFLFGTIQLVLYAIYRRSKGSEQVSDDLEDAWQHEQLLPSSSPNVS</sequence>
<reference evidence="10 11" key="1">
    <citation type="journal article" date="2019" name="Genome Biol. Evol.">
        <title>The Rhododendron genome and chromosomal organization provide insight into shared whole-genome duplications across the heath family (Ericaceae).</title>
        <authorList>
            <person name="Soza V.L."/>
            <person name="Lindsley D."/>
            <person name="Waalkes A."/>
            <person name="Ramage E."/>
            <person name="Patwardhan R.P."/>
            <person name="Burton J.N."/>
            <person name="Adey A."/>
            <person name="Kumar A."/>
            <person name="Qiu R."/>
            <person name="Shendure J."/>
            <person name="Hall B."/>
        </authorList>
    </citation>
    <scope>NUCLEOTIDE SEQUENCE [LARGE SCALE GENOMIC DNA]</scope>
    <source>
        <strain evidence="10">RSF 1966-606</strain>
    </source>
</reference>